<reference evidence="3" key="1">
    <citation type="submission" date="2016-07" db="EMBL/GenBank/DDBJ databases">
        <title>Phaeobacter portensis sp. nov., a tropodithietic acid producing bacterium isolated from a German harbor.</title>
        <authorList>
            <person name="Freese H.M."/>
            <person name="Bunk B."/>
            <person name="Breider S."/>
            <person name="Brinkhoff T."/>
        </authorList>
    </citation>
    <scope>NUCLEOTIDE SEQUENCE [LARGE SCALE GENOMIC DNA]</scope>
    <source>
        <strain evidence="3">P97</strain>
    </source>
</reference>
<keyword evidence="3" id="KW-1185">Reference proteome</keyword>
<dbReference type="InterPro" id="IPR010297">
    <property type="entry name" value="DUF900_hydrolase"/>
</dbReference>
<dbReference type="Proteomes" id="UP000183859">
    <property type="component" value="Chromosome"/>
</dbReference>
<proteinExistence type="predicted"/>
<dbReference type="Pfam" id="PF05990">
    <property type="entry name" value="DUF900"/>
    <property type="match status" value="1"/>
</dbReference>
<sequence precursor="true">MQRSRLLCSLIFVLTVAVSCTDRSFTPTLPKALEVGTAKTIFGATTREPLPNGTFGPGRSATLSLLELTVSIPPNHKPGQLDFGYSEPDPTTQFTMAGRRQLDDMAELNQRVGNELQKFPAGQRDITVFVHGFNSTQAETAFRAAQLSNDINIPGATIIYSWPSQGKPLGYAYDGDSVLFARDGLEQLLRNLKPGDSNRVVLVAHSMGSQLVMETMRQIEIKNPGWSNDNLGAVILMSPDLDVEVFRSQMRRIDPVPQPFVVMVSRKDNVLNLSQRLRGTHNRGRLGNLKSLDDVAELPIEVVDTTAYADTAESGHFVAATSPAVLSILNAARQTAQTFDRDALSIQRLFPGRIVVDQDDKAVEISLSENYQANIYRGEDR</sequence>
<evidence type="ECO:0008006" key="4">
    <source>
        <dbReference type="Google" id="ProtNLM"/>
    </source>
</evidence>
<dbReference type="InterPro" id="IPR014586">
    <property type="entry name" value="UCP033909"/>
</dbReference>
<dbReference type="Gene3D" id="3.40.50.1820">
    <property type="entry name" value="alpha/beta hydrolase"/>
    <property type="match status" value="1"/>
</dbReference>
<dbReference type="SUPFAM" id="SSF53474">
    <property type="entry name" value="alpha/beta-Hydrolases"/>
    <property type="match status" value="1"/>
</dbReference>
<dbReference type="STRING" id="1844006.PhaeoP97_03423"/>
<evidence type="ECO:0000313" key="3">
    <source>
        <dbReference type="Proteomes" id="UP000183859"/>
    </source>
</evidence>
<dbReference type="OrthoDB" id="9797755at2"/>
<keyword evidence="1" id="KW-0732">Signal</keyword>
<dbReference type="EMBL" id="CP016364">
    <property type="protein sequence ID" value="APG48776.1"/>
    <property type="molecule type" value="Genomic_DNA"/>
</dbReference>
<protein>
    <recommendedName>
        <fullName evidence="4">Esterase/lipase superfamily enzyme</fullName>
    </recommendedName>
</protein>
<dbReference type="AlphaFoldDB" id="A0A1L3I9P8"/>
<dbReference type="RefSeq" id="WP_072506067.1">
    <property type="nucleotide sequence ID" value="NZ_CP016364.1"/>
</dbReference>
<dbReference type="InterPro" id="IPR029058">
    <property type="entry name" value="AB_hydrolase_fold"/>
</dbReference>
<dbReference type="PIRSF" id="PIRSF033909">
    <property type="entry name" value="UCP033909"/>
    <property type="match status" value="1"/>
</dbReference>
<dbReference type="PANTHER" id="PTHR36513:SF1">
    <property type="entry name" value="TRANSMEMBRANE PROTEIN"/>
    <property type="match status" value="1"/>
</dbReference>
<organism evidence="2 3">
    <name type="scientific">Phaeobacter porticola</name>
    <dbReference type="NCBI Taxonomy" id="1844006"/>
    <lineage>
        <taxon>Bacteria</taxon>
        <taxon>Pseudomonadati</taxon>
        <taxon>Pseudomonadota</taxon>
        <taxon>Alphaproteobacteria</taxon>
        <taxon>Rhodobacterales</taxon>
        <taxon>Roseobacteraceae</taxon>
        <taxon>Phaeobacter</taxon>
    </lineage>
</organism>
<name>A0A1L3I9P8_9RHOB</name>
<accession>A0A1L3I9P8</accession>
<dbReference type="PROSITE" id="PS51257">
    <property type="entry name" value="PROKAR_LIPOPROTEIN"/>
    <property type="match status" value="1"/>
</dbReference>
<dbReference type="PANTHER" id="PTHR36513">
    <property type="entry name" value="ABC TRANSMEMBRANE TYPE-1 DOMAIN-CONTAINING PROTEIN"/>
    <property type="match status" value="1"/>
</dbReference>
<evidence type="ECO:0000256" key="1">
    <source>
        <dbReference type="SAM" id="SignalP"/>
    </source>
</evidence>
<feature type="chain" id="PRO_5012024105" description="Esterase/lipase superfamily enzyme" evidence="1">
    <location>
        <begin position="20"/>
        <end position="381"/>
    </location>
</feature>
<evidence type="ECO:0000313" key="2">
    <source>
        <dbReference type="EMBL" id="APG48776.1"/>
    </source>
</evidence>
<dbReference type="KEGG" id="php:PhaeoP97_03423"/>
<gene>
    <name evidence="2" type="ORF">PhaeoP97_03423</name>
</gene>
<feature type="signal peptide" evidence="1">
    <location>
        <begin position="1"/>
        <end position="19"/>
    </location>
</feature>